<dbReference type="PANTHER" id="PTHR45969">
    <property type="entry name" value="RING ZINC FINGER PROTEIN-RELATED"/>
    <property type="match status" value="1"/>
</dbReference>
<keyword evidence="1" id="KW-0479">Metal-binding</keyword>
<accession>A0A2R6Q8F5</accession>
<dbReference type="InParanoid" id="A0A2R6Q8F5"/>
<sequence>MGFPIGYTELLLPKLLLFTLLALGSLRKLILSLFRSMGLGDFLEPEISWQTRPDCAPDPEPRSGSSDLIRELLPVARFSDLVDPQEGCAVCLHEFGGGDEVRCLANCCHIFHRSCLDPWIDHGHRTCPLCRTRFVPNDSNERVWDGSGVSDFNGEYSSITTGF</sequence>
<dbReference type="InterPro" id="IPR013083">
    <property type="entry name" value="Znf_RING/FYVE/PHD"/>
</dbReference>
<name>A0A2R6Q8F5_ACTCC</name>
<dbReference type="SMART" id="SM00184">
    <property type="entry name" value="RING"/>
    <property type="match status" value="1"/>
</dbReference>
<dbReference type="GO" id="GO:0016567">
    <property type="term" value="P:protein ubiquitination"/>
    <property type="evidence" value="ECO:0007669"/>
    <property type="project" value="TreeGrafter"/>
</dbReference>
<feature type="domain" description="RING-type" evidence="5">
    <location>
        <begin position="88"/>
        <end position="131"/>
    </location>
</feature>
<dbReference type="Gramene" id="PSS04192">
    <property type="protein sequence ID" value="PSS04192"/>
    <property type="gene ID" value="CEY00_Acc20033"/>
</dbReference>
<evidence type="ECO:0000256" key="1">
    <source>
        <dbReference type="ARBA" id="ARBA00022723"/>
    </source>
</evidence>
<dbReference type="CDD" id="cd16454">
    <property type="entry name" value="RING-H2_PA-TM-RING"/>
    <property type="match status" value="1"/>
</dbReference>
<dbReference type="InterPro" id="IPR001841">
    <property type="entry name" value="Znf_RING"/>
</dbReference>
<dbReference type="Pfam" id="PF13639">
    <property type="entry name" value="zf-RING_2"/>
    <property type="match status" value="1"/>
</dbReference>
<proteinExistence type="predicted"/>
<protein>
    <submittedName>
        <fullName evidence="6">E3 ubiquitin-protein ligase RHA1A</fullName>
    </submittedName>
</protein>
<keyword evidence="3" id="KW-0862">Zinc</keyword>
<dbReference type="AlphaFoldDB" id="A0A2R6Q8F5"/>
<evidence type="ECO:0000313" key="7">
    <source>
        <dbReference type="Proteomes" id="UP000241394"/>
    </source>
</evidence>
<dbReference type="GO" id="GO:0061630">
    <property type="term" value="F:ubiquitin protein ligase activity"/>
    <property type="evidence" value="ECO:0007669"/>
    <property type="project" value="TreeGrafter"/>
</dbReference>
<evidence type="ECO:0000313" key="6">
    <source>
        <dbReference type="EMBL" id="PSS04192.1"/>
    </source>
</evidence>
<organism evidence="6 7">
    <name type="scientific">Actinidia chinensis var. chinensis</name>
    <name type="common">Chinese soft-hair kiwi</name>
    <dbReference type="NCBI Taxonomy" id="1590841"/>
    <lineage>
        <taxon>Eukaryota</taxon>
        <taxon>Viridiplantae</taxon>
        <taxon>Streptophyta</taxon>
        <taxon>Embryophyta</taxon>
        <taxon>Tracheophyta</taxon>
        <taxon>Spermatophyta</taxon>
        <taxon>Magnoliopsida</taxon>
        <taxon>eudicotyledons</taxon>
        <taxon>Gunneridae</taxon>
        <taxon>Pentapetalae</taxon>
        <taxon>asterids</taxon>
        <taxon>Ericales</taxon>
        <taxon>Actinidiaceae</taxon>
        <taxon>Actinidia</taxon>
    </lineage>
</organism>
<dbReference type="OrthoDB" id="8062037at2759"/>
<dbReference type="OMA" id="MANCKHM"/>
<dbReference type="PROSITE" id="PS50089">
    <property type="entry name" value="ZF_RING_2"/>
    <property type="match status" value="1"/>
</dbReference>
<dbReference type="Proteomes" id="UP000241394">
    <property type="component" value="Chromosome LG18"/>
</dbReference>
<keyword evidence="7" id="KW-1185">Reference proteome</keyword>
<dbReference type="SUPFAM" id="SSF57850">
    <property type="entry name" value="RING/U-box"/>
    <property type="match status" value="1"/>
</dbReference>
<gene>
    <name evidence="6" type="ORF">CEY00_Acc20033</name>
</gene>
<evidence type="ECO:0000256" key="3">
    <source>
        <dbReference type="ARBA" id="ARBA00022833"/>
    </source>
</evidence>
<dbReference type="Gene3D" id="3.30.40.10">
    <property type="entry name" value="Zinc/RING finger domain, C3HC4 (zinc finger)"/>
    <property type="match status" value="1"/>
</dbReference>
<dbReference type="EMBL" id="NKQK01000018">
    <property type="protein sequence ID" value="PSS04192.1"/>
    <property type="molecule type" value="Genomic_DNA"/>
</dbReference>
<comment type="caution">
    <text evidence="6">The sequence shown here is derived from an EMBL/GenBank/DDBJ whole genome shotgun (WGS) entry which is preliminary data.</text>
</comment>
<reference evidence="7" key="2">
    <citation type="journal article" date="2018" name="BMC Genomics">
        <title>A manually annotated Actinidia chinensis var. chinensis (kiwifruit) genome highlights the challenges associated with draft genomes and gene prediction in plants.</title>
        <authorList>
            <person name="Pilkington S.M."/>
            <person name="Crowhurst R."/>
            <person name="Hilario E."/>
            <person name="Nardozza S."/>
            <person name="Fraser L."/>
            <person name="Peng Y."/>
            <person name="Gunaseelan K."/>
            <person name="Simpson R."/>
            <person name="Tahir J."/>
            <person name="Deroles S.C."/>
            <person name="Templeton K."/>
            <person name="Luo Z."/>
            <person name="Davy M."/>
            <person name="Cheng C."/>
            <person name="McNeilage M."/>
            <person name="Scaglione D."/>
            <person name="Liu Y."/>
            <person name="Zhang Q."/>
            <person name="Datson P."/>
            <person name="De Silva N."/>
            <person name="Gardiner S.E."/>
            <person name="Bassett H."/>
            <person name="Chagne D."/>
            <person name="McCallum J."/>
            <person name="Dzierzon H."/>
            <person name="Deng C."/>
            <person name="Wang Y.Y."/>
            <person name="Barron L."/>
            <person name="Manako K."/>
            <person name="Bowen J."/>
            <person name="Foster T.M."/>
            <person name="Erridge Z.A."/>
            <person name="Tiffin H."/>
            <person name="Waite C.N."/>
            <person name="Davies K.M."/>
            <person name="Grierson E.P."/>
            <person name="Laing W.A."/>
            <person name="Kirk R."/>
            <person name="Chen X."/>
            <person name="Wood M."/>
            <person name="Montefiori M."/>
            <person name="Brummell D.A."/>
            <person name="Schwinn K.E."/>
            <person name="Catanach A."/>
            <person name="Fullerton C."/>
            <person name="Li D."/>
            <person name="Meiyalaghan S."/>
            <person name="Nieuwenhuizen N."/>
            <person name="Read N."/>
            <person name="Prakash R."/>
            <person name="Hunter D."/>
            <person name="Zhang H."/>
            <person name="McKenzie M."/>
            <person name="Knabel M."/>
            <person name="Harris A."/>
            <person name="Allan A.C."/>
            <person name="Gleave A."/>
            <person name="Chen A."/>
            <person name="Janssen B.J."/>
            <person name="Plunkett B."/>
            <person name="Ampomah-Dwamena C."/>
            <person name="Voogd C."/>
            <person name="Leif D."/>
            <person name="Lafferty D."/>
            <person name="Souleyre E.J.F."/>
            <person name="Varkonyi-Gasic E."/>
            <person name="Gambi F."/>
            <person name="Hanley J."/>
            <person name="Yao J.L."/>
            <person name="Cheung J."/>
            <person name="David K.M."/>
            <person name="Warren B."/>
            <person name="Marsh K."/>
            <person name="Snowden K.C."/>
            <person name="Lin-Wang K."/>
            <person name="Brian L."/>
            <person name="Martinez-Sanchez M."/>
            <person name="Wang M."/>
            <person name="Ileperuma N."/>
            <person name="Macnee N."/>
            <person name="Campin R."/>
            <person name="McAtee P."/>
            <person name="Drummond R.S.M."/>
            <person name="Espley R.V."/>
            <person name="Ireland H.S."/>
            <person name="Wu R."/>
            <person name="Atkinson R.G."/>
            <person name="Karunairetnam S."/>
            <person name="Bulley S."/>
            <person name="Chunkath S."/>
            <person name="Hanley Z."/>
            <person name="Storey R."/>
            <person name="Thrimawithana A.H."/>
            <person name="Thomson S."/>
            <person name="David C."/>
            <person name="Testolin R."/>
            <person name="Huang H."/>
            <person name="Hellens R.P."/>
            <person name="Schaffer R.J."/>
        </authorList>
    </citation>
    <scope>NUCLEOTIDE SEQUENCE [LARGE SCALE GENOMIC DNA]</scope>
    <source>
        <strain evidence="7">cv. Red5</strain>
    </source>
</reference>
<evidence type="ECO:0000259" key="5">
    <source>
        <dbReference type="PROSITE" id="PS50089"/>
    </source>
</evidence>
<evidence type="ECO:0000256" key="4">
    <source>
        <dbReference type="PROSITE-ProRule" id="PRU00175"/>
    </source>
</evidence>
<dbReference type="STRING" id="1590841.A0A2R6Q8F5"/>
<reference evidence="6 7" key="1">
    <citation type="submission" date="2017-07" db="EMBL/GenBank/DDBJ databases">
        <title>An improved, manually edited Actinidia chinensis var. chinensis (kiwifruit) genome highlights the challenges associated with draft genomes and gene prediction in plants.</title>
        <authorList>
            <person name="Pilkington S."/>
            <person name="Crowhurst R."/>
            <person name="Hilario E."/>
            <person name="Nardozza S."/>
            <person name="Fraser L."/>
            <person name="Peng Y."/>
            <person name="Gunaseelan K."/>
            <person name="Simpson R."/>
            <person name="Tahir J."/>
            <person name="Deroles S."/>
            <person name="Templeton K."/>
            <person name="Luo Z."/>
            <person name="Davy M."/>
            <person name="Cheng C."/>
            <person name="Mcneilage M."/>
            <person name="Scaglione D."/>
            <person name="Liu Y."/>
            <person name="Zhang Q."/>
            <person name="Datson P."/>
            <person name="De Silva N."/>
            <person name="Gardiner S."/>
            <person name="Bassett H."/>
            <person name="Chagne D."/>
            <person name="Mccallum J."/>
            <person name="Dzierzon H."/>
            <person name="Deng C."/>
            <person name="Wang Y.-Y."/>
            <person name="Barron N."/>
            <person name="Manako K."/>
            <person name="Bowen J."/>
            <person name="Foster T."/>
            <person name="Erridge Z."/>
            <person name="Tiffin H."/>
            <person name="Waite C."/>
            <person name="Davies K."/>
            <person name="Grierson E."/>
            <person name="Laing W."/>
            <person name="Kirk R."/>
            <person name="Chen X."/>
            <person name="Wood M."/>
            <person name="Montefiori M."/>
            <person name="Brummell D."/>
            <person name="Schwinn K."/>
            <person name="Catanach A."/>
            <person name="Fullerton C."/>
            <person name="Li D."/>
            <person name="Meiyalaghan S."/>
            <person name="Nieuwenhuizen N."/>
            <person name="Read N."/>
            <person name="Prakash R."/>
            <person name="Hunter D."/>
            <person name="Zhang H."/>
            <person name="Mckenzie M."/>
            <person name="Knabel M."/>
            <person name="Harris A."/>
            <person name="Allan A."/>
            <person name="Chen A."/>
            <person name="Janssen B."/>
            <person name="Plunkett B."/>
            <person name="Dwamena C."/>
            <person name="Voogd C."/>
            <person name="Leif D."/>
            <person name="Lafferty D."/>
            <person name="Souleyre E."/>
            <person name="Varkonyi-Gasic E."/>
            <person name="Gambi F."/>
            <person name="Hanley J."/>
            <person name="Yao J.-L."/>
            <person name="Cheung J."/>
            <person name="David K."/>
            <person name="Warren B."/>
            <person name="Marsh K."/>
            <person name="Snowden K."/>
            <person name="Lin-Wang K."/>
            <person name="Brian L."/>
            <person name="Martinez-Sanchez M."/>
            <person name="Wang M."/>
            <person name="Ileperuma N."/>
            <person name="Macnee N."/>
            <person name="Campin R."/>
            <person name="Mcatee P."/>
            <person name="Drummond R."/>
            <person name="Espley R."/>
            <person name="Ireland H."/>
            <person name="Wu R."/>
            <person name="Atkinson R."/>
            <person name="Karunairetnam S."/>
            <person name="Bulley S."/>
            <person name="Chunkath S."/>
            <person name="Hanley Z."/>
            <person name="Storey R."/>
            <person name="Thrimawithana A."/>
            <person name="Thomson S."/>
            <person name="David C."/>
            <person name="Testolin R."/>
        </authorList>
    </citation>
    <scope>NUCLEOTIDE SEQUENCE [LARGE SCALE GENOMIC DNA]</scope>
    <source>
        <strain evidence="7">cv. Red5</strain>
        <tissue evidence="6">Young leaf</tissue>
    </source>
</reference>
<evidence type="ECO:0000256" key="2">
    <source>
        <dbReference type="ARBA" id="ARBA00022771"/>
    </source>
</evidence>
<dbReference type="PANTHER" id="PTHR45969:SF33">
    <property type="entry name" value="RING ZINC FINGER PROTEIN-RELATED"/>
    <property type="match status" value="1"/>
</dbReference>
<keyword evidence="2 4" id="KW-0863">Zinc-finger</keyword>
<dbReference type="GO" id="GO:0008270">
    <property type="term" value="F:zinc ion binding"/>
    <property type="evidence" value="ECO:0007669"/>
    <property type="project" value="UniProtKB-KW"/>
</dbReference>